<keyword evidence="1" id="KW-0812">Transmembrane</keyword>
<keyword evidence="1" id="KW-0472">Membrane</keyword>
<reference evidence="2 3" key="1">
    <citation type="submission" date="2020-07" db="EMBL/GenBank/DDBJ databases">
        <title>Sequencing the genomes of 1000 actinobacteria strains.</title>
        <authorList>
            <person name="Klenk H.-P."/>
        </authorList>
    </citation>
    <scope>NUCLEOTIDE SEQUENCE [LARGE SCALE GENOMIC DNA]</scope>
    <source>
        <strain evidence="2 3">DSM 26487</strain>
    </source>
</reference>
<dbReference type="AlphaFoldDB" id="A0A7Z0DKG8"/>
<feature type="transmembrane region" description="Helical" evidence="1">
    <location>
        <begin position="146"/>
        <end position="168"/>
    </location>
</feature>
<gene>
    <name evidence="2" type="ORF">BJ988_001718</name>
</gene>
<evidence type="ECO:0000313" key="2">
    <source>
        <dbReference type="EMBL" id="NYI77070.1"/>
    </source>
</evidence>
<dbReference type="Proteomes" id="UP000564496">
    <property type="component" value="Unassembled WGS sequence"/>
</dbReference>
<accession>A0A7Z0DKG8</accession>
<name>A0A7Z0DKG8_9ACTN</name>
<keyword evidence="3" id="KW-1185">Reference proteome</keyword>
<dbReference type="EMBL" id="JACBZR010000001">
    <property type="protein sequence ID" value="NYI77070.1"/>
    <property type="molecule type" value="Genomic_DNA"/>
</dbReference>
<organism evidence="2 3">
    <name type="scientific">Nocardioides panzhihuensis</name>
    <dbReference type="NCBI Taxonomy" id="860243"/>
    <lineage>
        <taxon>Bacteria</taxon>
        <taxon>Bacillati</taxon>
        <taxon>Actinomycetota</taxon>
        <taxon>Actinomycetes</taxon>
        <taxon>Propionibacteriales</taxon>
        <taxon>Nocardioidaceae</taxon>
        <taxon>Nocardioides</taxon>
    </lineage>
</organism>
<comment type="caution">
    <text evidence="2">The sequence shown here is derived from an EMBL/GenBank/DDBJ whole genome shotgun (WGS) entry which is preliminary data.</text>
</comment>
<sequence length="205" mass="21968">MRVVLLVMVLVVIRVCVPVRRLVAVAGVVVVVGGGRSVPGVGDRIGHEPLSAAGGAKEIALAAVGHRVRRVRRVDTHPAHGVSGMRRRLVGVAAHDPILTAVDDDRDRLRSSASRPSSNLHEICEPITKVDLQAGAMTDGAWDVTWIWVVLGLAAVWAVVVLVCRAIIGSRTRDAGHDLRGTLDHRFASGELDLDPDFSDEERLS</sequence>
<protein>
    <submittedName>
        <fullName evidence="2">Uncharacterized protein</fullName>
    </submittedName>
</protein>
<proteinExistence type="predicted"/>
<keyword evidence="1" id="KW-1133">Transmembrane helix</keyword>
<evidence type="ECO:0000313" key="3">
    <source>
        <dbReference type="Proteomes" id="UP000564496"/>
    </source>
</evidence>
<evidence type="ECO:0000256" key="1">
    <source>
        <dbReference type="SAM" id="Phobius"/>
    </source>
</evidence>